<feature type="transmembrane region" description="Helical" evidence="1">
    <location>
        <begin position="135"/>
        <end position="160"/>
    </location>
</feature>
<feature type="transmembrane region" description="Helical" evidence="1">
    <location>
        <begin position="172"/>
        <end position="192"/>
    </location>
</feature>
<organism evidence="2 3">
    <name type="scientific">Marixanthomonas spongiae</name>
    <dbReference type="NCBI Taxonomy" id="2174845"/>
    <lineage>
        <taxon>Bacteria</taxon>
        <taxon>Pseudomonadati</taxon>
        <taxon>Bacteroidota</taxon>
        <taxon>Flavobacteriia</taxon>
        <taxon>Flavobacteriales</taxon>
        <taxon>Flavobacteriaceae</taxon>
        <taxon>Marixanthomonas</taxon>
    </lineage>
</organism>
<keyword evidence="1" id="KW-0472">Membrane</keyword>
<proteinExistence type="predicted"/>
<feature type="transmembrane region" description="Helical" evidence="1">
    <location>
        <begin position="355"/>
        <end position="373"/>
    </location>
</feature>
<comment type="caution">
    <text evidence="2">The sequence shown here is derived from an EMBL/GenBank/DDBJ whole genome shotgun (WGS) entry which is preliminary data.</text>
</comment>
<sequence length="410" mass="46988">MKQSMFNVASFKANYLSLTLKEKAFIGLILIDLLLLLFLGRAYTKSAFYSHLYYHDVILLVTFLFSITFKSGFRLKSIEILGLISLIYLGISIIFKFHPEGDLYIYLRQFMVFGYLIQSYFIFRAVAGLKNGLQILIQTIVTIAILAVMLQLGYVFYIFLGDGENPFLKRNYFSPLTVPSVMAATALGLVFLKSYIKIGVFLLLLIVSLSFGHDSAYLAVILIFLFFYFLSASLKIKILISTFAILSCMALWFFVASFTDGNADARLFYWNKLLTKITENFSIIYGNGFGVPYLSAEVAQQVNSFVSVFKRPESIYLVPPHNSFITMLYHLGGWTLLLFYPIRKIFYGPLQVKNNLIKFLLLAVVGVAIWASFNVVLELPHSSTYFWLLYFTLAFYLYKNKIDSRKKLHE</sequence>
<evidence type="ECO:0000256" key="1">
    <source>
        <dbReference type="SAM" id="Phobius"/>
    </source>
</evidence>
<evidence type="ECO:0000313" key="2">
    <source>
        <dbReference type="EMBL" id="PVW15133.1"/>
    </source>
</evidence>
<keyword evidence="3" id="KW-1185">Reference proteome</keyword>
<evidence type="ECO:0000313" key="3">
    <source>
        <dbReference type="Proteomes" id="UP000245962"/>
    </source>
</evidence>
<accession>A0A2U0I203</accession>
<dbReference type="Proteomes" id="UP000245962">
    <property type="component" value="Unassembled WGS sequence"/>
</dbReference>
<keyword evidence="1" id="KW-1133">Transmembrane helix</keyword>
<dbReference type="EMBL" id="QEHR01000004">
    <property type="protein sequence ID" value="PVW15133.1"/>
    <property type="molecule type" value="Genomic_DNA"/>
</dbReference>
<feature type="transmembrane region" description="Helical" evidence="1">
    <location>
        <begin position="236"/>
        <end position="256"/>
    </location>
</feature>
<feature type="transmembrane region" description="Helical" evidence="1">
    <location>
        <begin position="324"/>
        <end position="343"/>
    </location>
</feature>
<dbReference type="AlphaFoldDB" id="A0A2U0I203"/>
<feature type="transmembrane region" description="Helical" evidence="1">
    <location>
        <begin position="277"/>
        <end position="295"/>
    </location>
</feature>
<protein>
    <recommendedName>
        <fullName evidence="4">O-antigen ligase domain-containing protein</fullName>
    </recommendedName>
</protein>
<keyword evidence="1" id="KW-0812">Transmembrane</keyword>
<feature type="transmembrane region" description="Helical" evidence="1">
    <location>
        <begin position="52"/>
        <end position="73"/>
    </location>
</feature>
<dbReference type="OrthoDB" id="1411897at2"/>
<feature type="transmembrane region" description="Helical" evidence="1">
    <location>
        <begin position="80"/>
        <end position="97"/>
    </location>
</feature>
<feature type="transmembrane region" description="Helical" evidence="1">
    <location>
        <begin position="103"/>
        <end position="123"/>
    </location>
</feature>
<name>A0A2U0I203_9FLAO</name>
<dbReference type="RefSeq" id="WP_116694026.1">
    <property type="nucleotide sequence ID" value="NZ_QEHR01000004.1"/>
</dbReference>
<feature type="transmembrane region" description="Helical" evidence="1">
    <location>
        <begin position="379"/>
        <end position="398"/>
    </location>
</feature>
<reference evidence="2 3" key="1">
    <citation type="submission" date="2018-04" db="EMBL/GenBank/DDBJ databases">
        <title>Marixanthomonas spongiae HN-E44 sp. nov., isolated from a marine sponge.</title>
        <authorList>
            <person name="Luo L."/>
            <person name="Zhuang L."/>
        </authorList>
    </citation>
    <scope>NUCLEOTIDE SEQUENCE [LARGE SCALE GENOMIC DNA]</scope>
    <source>
        <strain evidence="2 3">HN-E44</strain>
    </source>
</reference>
<gene>
    <name evidence="2" type="ORF">DDV96_06915</name>
</gene>
<evidence type="ECO:0008006" key="4">
    <source>
        <dbReference type="Google" id="ProtNLM"/>
    </source>
</evidence>
<feature type="transmembrane region" description="Helical" evidence="1">
    <location>
        <begin position="199"/>
        <end position="230"/>
    </location>
</feature>
<feature type="transmembrane region" description="Helical" evidence="1">
    <location>
        <begin position="20"/>
        <end position="40"/>
    </location>
</feature>